<keyword evidence="4 5" id="KW-0472">Membrane</keyword>
<sequence>MCEKVTSHLLFILTALMLVVGGVIMIFGGMTVWGPVYVKVQTNLWKQDNSLESHQESYERIVQLLQSVTRPLGIVFMVFGFILSITAVLGCVGICHLPVMTFVYAILVGVAVLIHIILVTVYFSNKEVFLSQGYATVQNLVRKYTSLESNNKDSWTLGLFMSMFNCCGYWNGDDFNANATQFTRRDRYLEYEYPYIRYPISCCKKYKIGQDADSCPQVFNSTNSNVKIGCKSKLYETTVPLVSTFALGSLGILALELLVLSLAMINVCYGKK</sequence>
<dbReference type="Pfam" id="PF00335">
    <property type="entry name" value="Tetraspanin"/>
    <property type="match status" value="1"/>
</dbReference>
<dbReference type="PANTHER" id="PTHR19282:SF522">
    <property type="entry name" value="TETRASPANIN"/>
    <property type="match status" value="1"/>
</dbReference>
<gene>
    <name evidence="6" type="ORF">CRM22_003519</name>
</gene>
<dbReference type="InterPro" id="IPR018499">
    <property type="entry name" value="Tetraspanin/Peripherin"/>
</dbReference>
<comment type="caution">
    <text evidence="6">The sequence shown here is derived from an EMBL/GenBank/DDBJ whole genome shotgun (WGS) entry which is preliminary data.</text>
</comment>
<keyword evidence="2 5" id="KW-0812">Transmembrane</keyword>
<evidence type="ECO:0000313" key="7">
    <source>
        <dbReference type="Proteomes" id="UP000308267"/>
    </source>
</evidence>
<evidence type="ECO:0000256" key="3">
    <source>
        <dbReference type="ARBA" id="ARBA00022989"/>
    </source>
</evidence>
<dbReference type="SUPFAM" id="SSF48652">
    <property type="entry name" value="Tetraspanin"/>
    <property type="match status" value="1"/>
</dbReference>
<feature type="transmembrane region" description="Helical" evidence="5">
    <location>
        <begin position="102"/>
        <end position="123"/>
    </location>
</feature>
<organism evidence="6 7">
    <name type="scientific">Opisthorchis felineus</name>
    <dbReference type="NCBI Taxonomy" id="147828"/>
    <lineage>
        <taxon>Eukaryota</taxon>
        <taxon>Metazoa</taxon>
        <taxon>Spiralia</taxon>
        <taxon>Lophotrochozoa</taxon>
        <taxon>Platyhelminthes</taxon>
        <taxon>Trematoda</taxon>
        <taxon>Digenea</taxon>
        <taxon>Opisthorchiida</taxon>
        <taxon>Opisthorchiata</taxon>
        <taxon>Opisthorchiidae</taxon>
        <taxon>Opisthorchis</taxon>
    </lineage>
</organism>
<feature type="transmembrane region" description="Helical" evidence="5">
    <location>
        <begin position="74"/>
        <end position="95"/>
    </location>
</feature>
<evidence type="ECO:0000313" key="6">
    <source>
        <dbReference type="EMBL" id="TGZ69813.1"/>
    </source>
</evidence>
<dbReference type="PANTHER" id="PTHR19282">
    <property type="entry name" value="TETRASPANIN"/>
    <property type="match status" value="1"/>
</dbReference>
<proteinExistence type="predicted"/>
<dbReference type="STRING" id="147828.A0A4S2M0S9"/>
<dbReference type="EMBL" id="SJOL01005777">
    <property type="protein sequence ID" value="TGZ69813.1"/>
    <property type="molecule type" value="Genomic_DNA"/>
</dbReference>
<comment type="subcellular location">
    <subcellularLocation>
        <location evidence="1">Membrane</location>
        <topology evidence="1">Multi-pass membrane protein</topology>
    </subcellularLocation>
</comment>
<dbReference type="AlphaFoldDB" id="A0A4S2M0S9"/>
<name>A0A4S2M0S9_OPIFE</name>
<dbReference type="OrthoDB" id="6263699at2759"/>
<dbReference type="GO" id="GO:0016020">
    <property type="term" value="C:membrane"/>
    <property type="evidence" value="ECO:0007669"/>
    <property type="project" value="UniProtKB-SubCell"/>
</dbReference>
<feature type="transmembrane region" description="Helical" evidence="5">
    <location>
        <begin position="9"/>
        <end position="33"/>
    </location>
</feature>
<reference evidence="6 7" key="1">
    <citation type="journal article" date="2019" name="BMC Genomics">
        <title>New insights from Opisthorchis felineus genome: update on genomics of the epidemiologically important liver flukes.</title>
        <authorList>
            <person name="Ershov N.I."/>
            <person name="Mordvinov V.A."/>
            <person name="Prokhortchouk E.B."/>
            <person name="Pakharukova M.Y."/>
            <person name="Gunbin K.V."/>
            <person name="Ustyantsev K."/>
            <person name="Genaev M.A."/>
            <person name="Blinov A.G."/>
            <person name="Mazur A."/>
            <person name="Boulygina E."/>
            <person name="Tsygankova S."/>
            <person name="Khrameeva E."/>
            <person name="Chekanov N."/>
            <person name="Fan G."/>
            <person name="Xiao A."/>
            <person name="Zhang H."/>
            <person name="Xu X."/>
            <person name="Yang H."/>
            <person name="Solovyev V."/>
            <person name="Lee S.M."/>
            <person name="Liu X."/>
            <person name="Afonnikov D.A."/>
            <person name="Skryabin K.G."/>
        </authorList>
    </citation>
    <scope>NUCLEOTIDE SEQUENCE [LARGE SCALE GENOMIC DNA]</scope>
    <source>
        <strain evidence="6">AK-0245</strain>
        <tissue evidence="6">Whole organism</tissue>
    </source>
</reference>
<feature type="transmembrane region" description="Helical" evidence="5">
    <location>
        <begin position="245"/>
        <end position="269"/>
    </location>
</feature>
<dbReference type="EMBL" id="SJOL01005777">
    <property type="protein sequence ID" value="TGZ69818.1"/>
    <property type="molecule type" value="Genomic_DNA"/>
</dbReference>
<evidence type="ECO:0000256" key="5">
    <source>
        <dbReference type="SAM" id="Phobius"/>
    </source>
</evidence>
<protein>
    <recommendedName>
        <fullName evidence="8">Tetraspanin</fullName>
    </recommendedName>
</protein>
<keyword evidence="7" id="KW-1185">Reference proteome</keyword>
<evidence type="ECO:0008006" key="8">
    <source>
        <dbReference type="Google" id="ProtNLM"/>
    </source>
</evidence>
<dbReference type="InterPro" id="IPR008952">
    <property type="entry name" value="Tetraspanin_EC2_sf"/>
</dbReference>
<dbReference type="Proteomes" id="UP000308267">
    <property type="component" value="Unassembled WGS sequence"/>
</dbReference>
<evidence type="ECO:0000256" key="4">
    <source>
        <dbReference type="ARBA" id="ARBA00023136"/>
    </source>
</evidence>
<evidence type="ECO:0000256" key="1">
    <source>
        <dbReference type="ARBA" id="ARBA00004141"/>
    </source>
</evidence>
<evidence type="ECO:0000256" key="2">
    <source>
        <dbReference type="ARBA" id="ARBA00022692"/>
    </source>
</evidence>
<accession>A0A4S2M0S9</accession>
<keyword evidence="3 5" id="KW-1133">Transmembrane helix</keyword>